<sequence>MKNSLRVALFPAVVLFTTLYNQSTWADACEKQPAVNLNASASEDVINDMVRLNWTIQVQGASANEAMSAVNRALQQSVATLSANKDIQRLRNNIQTYPQYGKQQMISTWQAVGTLSFEMNVQALNSKGALKVADGLVLSNLDYFPSEMQTLASRARLLDEAMKQFQSKADHVAKGFGKSAYSLGEISVNDEGGARPMPLMARAYAAADSMSKSVEVTTAPGSSQVSVSINGRVCLKP</sequence>
<dbReference type="Pfam" id="PF04402">
    <property type="entry name" value="SIMPL"/>
    <property type="match status" value="1"/>
</dbReference>
<proteinExistence type="predicted"/>
<dbReference type="PANTHER" id="PTHR34387:SF1">
    <property type="entry name" value="PERIPLASMIC IMMUNOGENIC PROTEIN"/>
    <property type="match status" value="1"/>
</dbReference>
<comment type="caution">
    <text evidence="2">The sequence shown here is derived from an EMBL/GenBank/DDBJ whole genome shotgun (WGS) entry which is preliminary data.</text>
</comment>
<dbReference type="RefSeq" id="WP_256763739.1">
    <property type="nucleotide sequence ID" value="NZ_JANIGO010000002.1"/>
</dbReference>
<dbReference type="PANTHER" id="PTHR34387">
    <property type="entry name" value="SLR1258 PROTEIN"/>
    <property type="match status" value="1"/>
</dbReference>
<dbReference type="Proteomes" id="UP001204142">
    <property type="component" value="Unassembled WGS sequence"/>
</dbReference>
<feature type="signal peptide" evidence="1">
    <location>
        <begin position="1"/>
        <end position="26"/>
    </location>
</feature>
<feature type="chain" id="PRO_5046585215" evidence="1">
    <location>
        <begin position="27"/>
        <end position="237"/>
    </location>
</feature>
<organism evidence="2 3">
    <name type="scientific">Limnobacter humi</name>
    <dbReference type="NCBI Taxonomy" id="1778671"/>
    <lineage>
        <taxon>Bacteria</taxon>
        <taxon>Pseudomonadati</taxon>
        <taxon>Pseudomonadota</taxon>
        <taxon>Betaproteobacteria</taxon>
        <taxon>Burkholderiales</taxon>
        <taxon>Burkholderiaceae</taxon>
        <taxon>Limnobacter</taxon>
    </lineage>
</organism>
<dbReference type="Gene3D" id="3.30.110.170">
    <property type="entry name" value="Protein of unknown function (DUF541), domain 1"/>
    <property type="match status" value="1"/>
</dbReference>
<reference evidence="2 3" key="1">
    <citation type="submission" date="2022-07" db="EMBL/GenBank/DDBJ databases">
        <authorList>
            <person name="Xamxidin M."/>
            <person name="Wu M."/>
        </authorList>
    </citation>
    <scope>NUCLEOTIDE SEQUENCE [LARGE SCALE GENOMIC DNA]</scope>
    <source>
        <strain evidence="2 3">NBRC 111650</strain>
    </source>
</reference>
<dbReference type="InterPro" id="IPR007497">
    <property type="entry name" value="SIMPL/DUF541"/>
</dbReference>
<evidence type="ECO:0000313" key="3">
    <source>
        <dbReference type="Proteomes" id="UP001204142"/>
    </source>
</evidence>
<keyword evidence="3" id="KW-1185">Reference proteome</keyword>
<name>A0ABT1WEZ2_9BURK</name>
<dbReference type="EMBL" id="JANIGO010000002">
    <property type="protein sequence ID" value="MCQ8895964.1"/>
    <property type="molecule type" value="Genomic_DNA"/>
</dbReference>
<dbReference type="Gene3D" id="3.30.70.2970">
    <property type="entry name" value="Protein of unknown function (DUF541), domain 2"/>
    <property type="match status" value="1"/>
</dbReference>
<evidence type="ECO:0000313" key="2">
    <source>
        <dbReference type="EMBL" id="MCQ8895964.1"/>
    </source>
</evidence>
<accession>A0ABT1WEZ2</accession>
<protein>
    <submittedName>
        <fullName evidence="2">SIMPL domain-containing protein</fullName>
    </submittedName>
</protein>
<keyword evidence="1" id="KW-0732">Signal</keyword>
<evidence type="ECO:0000256" key="1">
    <source>
        <dbReference type="SAM" id="SignalP"/>
    </source>
</evidence>
<dbReference type="InterPro" id="IPR052022">
    <property type="entry name" value="26kDa_periplasmic_antigen"/>
</dbReference>
<gene>
    <name evidence="2" type="ORF">NQT62_05860</name>
</gene>